<dbReference type="InterPro" id="IPR019268">
    <property type="entry name" value="DUF2278"/>
</dbReference>
<reference evidence="2 3" key="1">
    <citation type="submission" date="2024-03" db="EMBL/GenBank/DDBJ databases">
        <title>A high-quality draft genome sequence of Diaporthe vaccinii, a causative agent of upright dieback and viscid rot disease in cranberry plants.</title>
        <authorList>
            <person name="Sarrasin M."/>
            <person name="Lang B.F."/>
            <person name="Burger G."/>
        </authorList>
    </citation>
    <scope>NUCLEOTIDE SEQUENCE [LARGE SCALE GENOMIC DNA]</scope>
    <source>
        <strain evidence="2 3">IS7</strain>
    </source>
</reference>
<comment type="caution">
    <text evidence="2">The sequence shown here is derived from an EMBL/GenBank/DDBJ whole genome shotgun (WGS) entry which is preliminary data.</text>
</comment>
<accession>A0ABR4DRE4</accession>
<evidence type="ECO:0000313" key="3">
    <source>
        <dbReference type="Proteomes" id="UP001600888"/>
    </source>
</evidence>
<name>A0ABR4DRE4_9PEZI</name>
<dbReference type="Pfam" id="PF10042">
    <property type="entry name" value="DUF2278"/>
    <property type="match status" value="1"/>
</dbReference>
<dbReference type="EMBL" id="JBAWTH010000206">
    <property type="protein sequence ID" value="KAL2272960.1"/>
    <property type="molecule type" value="Genomic_DNA"/>
</dbReference>
<keyword evidence="3" id="KW-1185">Reference proteome</keyword>
<gene>
    <name evidence="2" type="ORF">FJTKL_05678</name>
</gene>
<evidence type="ECO:0000256" key="1">
    <source>
        <dbReference type="SAM" id="MobiDB-lite"/>
    </source>
</evidence>
<feature type="region of interest" description="Disordered" evidence="1">
    <location>
        <begin position="203"/>
        <end position="240"/>
    </location>
</feature>
<evidence type="ECO:0000313" key="2">
    <source>
        <dbReference type="EMBL" id="KAL2272960.1"/>
    </source>
</evidence>
<dbReference type="Proteomes" id="UP001600888">
    <property type="component" value="Unassembled WGS sequence"/>
</dbReference>
<proteinExistence type="predicted"/>
<evidence type="ECO:0008006" key="4">
    <source>
        <dbReference type="Google" id="ProtNLM"/>
    </source>
</evidence>
<organism evidence="2 3">
    <name type="scientific">Diaporthe vaccinii</name>
    <dbReference type="NCBI Taxonomy" id="105482"/>
    <lineage>
        <taxon>Eukaryota</taxon>
        <taxon>Fungi</taxon>
        <taxon>Dikarya</taxon>
        <taxon>Ascomycota</taxon>
        <taxon>Pezizomycotina</taxon>
        <taxon>Sordariomycetes</taxon>
        <taxon>Sordariomycetidae</taxon>
        <taxon>Diaporthales</taxon>
        <taxon>Diaporthaceae</taxon>
        <taxon>Diaporthe</taxon>
        <taxon>Diaporthe eres species complex</taxon>
    </lineage>
</organism>
<sequence length="349" mass="37319">MPISNYGLWKCTPSSWNGEASSTHGHLEFTDGTNSNKTYEADVNISSSGSDTRLVYWFVSNFNPKQPSTAKLSALDKGFSAQKGSSSLALDFLREGFLDPSAGTLVSHDPSDPTEKGDISSYVDPIMNQAVQEKATLYIWGSHYSDSNGEEGIHDIHMNQGDSGSFEKENGTYQDGGIVIQFADGSCHGIFLAFATDTLKTDDNGNPEGQTFAQALGGDSSSNTATDDTKKSHATKGTVGIEAAVVNPKGPDREAKKGKGERVYVQNRGANDVSLKGWRIENGHGQGQTLGDDAQVSAHSKHCFEVSEAQLGNRGGKIVLKDSDGHTVSEVSYTEKQASKEGSLLYFAN</sequence>
<protein>
    <recommendedName>
        <fullName evidence="4">LTD domain-containing protein</fullName>
    </recommendedName>
</protein>
<feature type="compositionally biased region" description="Polar residues" evidence="1">
    <location>
        <begin position="207"/>
        <end position="226"/>
    </location>
</feature>